<evidence type="ECO:0000313" key="2">
    <source>
        <dbReference type="Ensembl" id="ENSEBUP00000019962.1"/>
    </source>
</evidence>
<dbReference type="GeneTree" id="ENSGT00390000006278"/>
<comment type="similarity">
    <text evidence="1">Belongs to the CFAP298 family.</text>
</comment>
<organism evidence="2 3">
    <name type="scientific">Eptatretus burgeri</name>
    <name type="common">Inshore hagfish</name>
    <dbReference type="NCBI Taxonomy" id="7764"/>
    <lineage>
        <taxon>Eukaryota</taxon>
        <taxon>Metazoa</taxon>
        <taxon>Chordata</taxon>
        <taxon>Craniata</taxon>
        <taxon>Vertebrata</taxon>
        <taxon>Cyclostomata</taxon>
        <taxon>Myxini</taxon>
        <taxon>Myxiniformes</taxon>
        <taxon>Myxinidae</taxon>
        <taxon>Eptatretinae</taxon>
        <taxon>Eptatretus</taxon>
    </lineage>
</organism>
<dbReference type="Proteomes" id="UP000694388">
    <property type="component" value="Unplaced"/>
</dbReference>
<dbReference type="Pfam" id="PF11069">
    <property type="entry name" value="CFAP298"/>
    <property type="match status" value="1"/>
</dbReference>
<reference evidence="2" key="1">
    <citation type="submission" date="2025-08" db="UniProtKB">
        <authorList>
            <consortium name="Ensembl"/>
        </authorList>
    </citation>
    <scope>IDENTIFICATION</scope>
</reference>
<dbReference type="OMA" id="YRKQEEW"/>
<accession>A0A8C4WYP0</accession>
<dbReference type="PANTHER" id="PTHR13238:SF0">
    <property type="entry name" value="CILIA- AND FLAGELLA-ASSOCIATED PROTEIN 298"/>
    <property type="match status" value="1"/>
</dbReference>
<dbReference type="InterPro" id="IPR021298">
    <property type="entry name" value="CFAP298"/>
</dbReference>
<dbReference type="Ensembl" id="ENSEBUT00000020539.1">
    <property type="protein sequence ID" value="ENSEBUP00000019962.1"/>
    <property type="gene ID" value="ENSEBUG00000012400.1"/>
</dbReference>
<name>A0A8C4WYP0_EPTBU</name>
<dbReference type="PANTHER" id="PTHR13238">
    <property type="entry name" value="PROTEIN C21ORF59"/>
    <property type="match status" value="1"/>
</dbReference>
<dbReference type="AlphaFoldDB" id="A0A8C4WYP0"/>
<proteinExistence type="inferred from homology"/>
<protein>
    <submittedName>
        <fullName evidence="2">Cilia and flagella associated protein 298</fullName>
    </submittedName>
</protein>
<keyword evidence="3" id="KW-1185">Reference proteome</keyword>
<evidence type="ECO:0000256" key="1">
    <source>
        <dbReference type="ARBA" id="ARBA00009619"/>
    </source>
</evidence>
<reference evidence="2" key="2">
    <citation type="submission" date="2025-09" db="UniProtKB">
        <authorList>
            <consortium name="Ensembl"/>
        </authorList>
    </citation>
    <scope>IDENTIFICATION</scope>
</reference>
<evidence type="ECO:0000313" key="3">
    <source>
        <dbReference type="Proteomes" id="UP000694388"/>
    </source>
</evidence>
<dbReference type="GO" id="GO:0003352">
    <property type="term" value="P:regulation of cilium movement"/>
    <property type="evidence" value="ECO:0007669"/>
    <property type="project" value="InterPro"/>
</dbReference>
<sequence length="295" mass="33434">MVLLHVKRGDESQFLLEVGLNTPITEITRKVSQIYNARLKVHRLCCELSELAEHGVSLPPEMQGLTEEQVQELGLQDEWGLRCVPSGGAIYCKDEIGRRNGQAPNKKMQEVIKTTIDEAKALVSKKQVLVNVCVTEDVTQEAIDLLRGAVTIVYPMGLPPHEPVRAELENHEDLEGLQAGLEVIPENEAHLWWAGKELEADKTLKDYVGPNEKTKAIVKLQKRGQGPPAREPVVSEEEKKRMMLHAHRRQQELQRLEEDDSDSYLCTAWADKYTLKRQFQGVNDIKPAIKRNRIL</sequence>